<keyword evidence="2" id="KW-1185">Reference proteome</keyword>
<dbReference type="Proteomes" id="UP000789375">
    <property type="component" value="Unassembled WGS sequence"/>
</dbReference>
<dbReference type="AlphaFoldDB" id="A0A9N9CI26"/>
<protein>
    <submittedName>
        <fullName evidence="1">9534_t:CDS:1</fullName>
    </submittedName>
</protein>
<accession>A0A9N9CI26</accession>
<proteinExistence type="predicted"/>
<gene>
    <name evidence="1" type="ORF">FMOSSE_LOCUS9126</name>
</gene>
<organism evidence="1 2">
    <name type="scientific">Funneliformis mosseae</name>
    <name type="common">Endomycorrhizal fungus</name>
    <name type="synonym">Glomus mosseae</name>
    <dbReference type="NCBI Taxonomy" id="27381"/>
    <lineage>
        <taxon>Eukaryota</taxon>
        <taxon>Fungi</taxon>
        <taxon>Fungi incertae sedis</taxon>
        <taxon>Mucoromycota</taxon>
        <taxon>Glomeromycotina</taxon>
        <taxon>Glomeromycetes</taxon>
        <taxon>Glomerales</taxon>
        <taxon>Glomeraceae</taxon>
        <taxon>Funneliformis</taxon>
    </lineage>
</organism>
<evidence type="ECO:0000313" key="2">
    <source>
        <dbReference type="Proteomes" id="UP000789375"/>
    </source>
</evidence>
<name>A0A9N9CI26_FUNMO</name>
<feature type="non-terminal residue" evidence="1">
    <location>
        <position position="1"/>
    </location>
</feature>
<reference evidence="1" key="1">
    <citation type="submission" date="2021-06" db="EMBL/GenBank/DDBJ databases">
        <authorList>
            <person name="Kallberg Y."/>
            <person name="Tangrot J."/>
            <person name="Rosling A."/>
        </authorList>
    </citation>
    <scope>NUCLEOTIDE SEQUENCE</scope>
    <source>
        <strain evidence="1">87-6 pot B 2015</strain>
    </source>
</reference>
<comment type="caution">
    <text evidence="1">The sequence shown here is derived from an EMBL/GenBank/DDBJ whole genome shotgun (WGS) entry which is preliminary data.</text>
</comment>
<sequence length="74" mass="8577">YPFGSIAFSAPYEYKENELYRTGIVKNIKNIEFKKPVDGIMYMINSTKVADFVVPKGRMKKYGNVKNLSLFIFN</sequence>
<dbReference type="EMBL" id="CAJVPP010002568">
    <property type="protein sequence ID" value="CAG8604473.1"/>
    <property type="molecule type" value="Genomic_DNA"/>
</dbReference>
<evidence type="ECO:0000313" key="1">
    <source>
        <dbReference type="EMBL" id="CAG8604473.1"/>
    </source>
</evidence>